<dbReference type="NCBIfam" id="NF040873">
    <property type="entry name" value="AztA"/>
    <property type="match status" value="1"/>
</dbReference>
<keyword evidence="7" id="KW-1185">Reference proteome</keyword>
<evidence type="ECO:0000313" key="6">
    <source>
        <dbReference type="EMBL" id="NKY51518.1"/>
    </source>
</evidence>
<dbReference type="InterPro" id="IPR027417">
    <property type="entry name" value="P-loop_NTPase"/>
</dbReference>
<keyword evidence="4 6" id="KW-0067">ATP-binding</keyword>
<dbReference type="InterPro" id="IPR047748">
    <property type="entry name" value="AztA-like"/>
</dbReference>
<gene>
    <name evidence="6" type="ORF">HGA08_14935</name>
</gene>
<evidence type="ECO:0000256" key="1">
    <source>
        <dbReference type="ARBA" id="ARBA00005417"/>
    </source>
</evidence>
<dbReference type="Proteomes" id="UP000565711">
    <property type="component" value="Unassembled WGS sequence"/>
</dbReference>
<dbReference type="InterPro" id="IPR003593">
    <property type="entry name" value="AAA+_ATPase"/>
</dbReference>
<protein>
    <submittedName>
        <fullName evidence="6">ATP-binding cassette domain-containing protein</fullName>
    </submittedName>
</protein>
<dbReference type="Gene3D" id="3.40.50.300">
    <property type="entry name" value="P-loop containing nucleotide triphosphate hydrolases"/>
    <property type="match status" value="1"/>
</dbReference>
<dbReference type="InterPro" id="IPR050153">
    <property type="entry name" value="Metal_Ion_Import_ABC"/>
</dbReference>
<proteinExistence type="inferred from homology"/>
<dbReference type="PANTHER" id="PTHR42734">
    <property type="entry name" value="METAL TRANSPORT SYSTEM ATP-BINDING PROTEIN TM_0124-RELATED"/>
    <property type="match status" value="1"/>
</dbReference>
<evidence type="ECO:0000256" key="4">
    <source>
        <dbReference type="ARBA" id="ARBA00022840"/>
    </source>
</evidence>
<dbReference type="GO" id="GO:0005524">
    <property type="term" value="F:ATP binding"/>
    <property type="evidence" value="ECO:0007669"/>
    <property type="project" value="UniProtKB-KW"/>
</dbReference>
<reference evidence="6 7" key="1">
    <citation type="submission" date="2020-04" db="EMBL/GenBank/DDBJ databases">
        <title>MicrobeNet Type strains.</title>
        <authorList>
            <person name="Nicholson A.C."/>
        </authorList>
    </citation>
    <scope>NUCLEOTIDE SEQUENCE [LARGE SCALE GENOMIC DNA]</scope>
    <source>
        <strain evidence="6 7">JCM 12354</strain>
    </source>
</reference>
<comment type="caution">
    <text evidence="6">The sequence shown here is derived from an EMBL/GenBank/DDBJ whole genome shotgun (WGS) entry which is preliminary data.</text>
</comment>
<dbReference type="EMBL" id="JAAXOP010000007">
    <property type="protein sequence ID" value="NKY51518.1"/>
    <property type="molecule type" value="Genomic_DNA"/>
</dbReference>
<sequence>MITMFDVRVRYGAVHALRDINLELAPGTVTALVGHNGSGKSTLLHVLAGLTACTAGKVSGVPPTVAFVPQQTAVDPLVPLDVRTTVEMGLWPALGLWRRPAAAERARCRDALNQLGIAELAHRRLGDLSGGQRQRALLAQALIQRADLVLLDEPATGLDTTAREIIAGAVRAEARRGAIVVLATHDREQAADADAVRELRAGQLSVGA</sequence>
<dbReference type="SMART" id="SM00382">
    <property type="entry name" value="AAA"/>
    <property type="match status" value="1"/>
</dbReference>
<evidence type="ECO:0000256" key="3">
    <source>
        <dbReference type="ARBA" id="ARBA00022741"/>
    </source>
</evidence>
<dbReference type="InterPro" id="IPR003439">
    <property type="entry name" value="ABC_transporter-like_ATP-bd"/>
</dbReference>
<dbReference type="SUPFAM" id="SSF52540">
    <property type="entry name" value="P-loop containing nucleoside triphosphate hydrolases"/>
    <property type="match status" value="1"/>
</dbReference>
<dbReference type="PROSITE" id="PS50893">
    <property type="entry name" value="ABC_TRANSPORTER_2"/>
    <property type="match status" value="1"/>
</dbReference>
<accession>A0A846Y2M0</accession>
<evidence type="ECO:0000259" key="5">
    <source>
        <dbReference type="PROSITE" id="PS50893"/>
    </source>
</evidence>
<dbReference type="InterPro" id="IPR017871">
    <property type="entry name" value="ABC_transporter-like_CS"/>
</dbReference>
<dbReference type="PANTHER" id="PTHR42734:SF5">
    <property type="entry name" value="IRON TRANSPORT SYSTEM ATP-BINDING PROTEIN HI_0361-RELATED"/>
    <property type="match status" value="1"/>
</dbReference>
<dbReference type="PROSITE" id="PS00211">
    <property type="entry name" value="ABC_TRANSPORTER_1"/>
    <property type="match status" value="1"/>
</dbReference>
<feature type="domain" description="ABC transporter" evidence="5">
    <location>
        <begin position="2"/>
        <end position="208"/>
    </location>
</feature>
<dbReference type="AlphaFoldDB" id="A0A846Y2M0"/>
<dbReference type="RefSeq" id="WP_067874726.1">
    <property type="nucleotide sequence ID" value="NZ_JAAXOP010000007.1"/>
</dbReference>
<evidence type="ECO:0000313" key="7">
    <source>
        <dbReference type="Proteomes" id="UP000565711"/>
    </source>
</evidence>
<keyword evidence="3" id="KW-0547">Nucleotide-binding</keyword>
<keyword evidence="2" id="KW-0813">Transport</keyword>
<dbReference type="GO" id="GO:0016887">
    <property type="term" value="F:ATP hydrolysis activity"/>
    <property type="evidence" value="ECO:0007669"/>
    <property type="project" value="InterPro"/>
</dbReference>
<comment type="similarity">
    <text evidence="1">Belongs to the ABC transporter superfamily.</text>
</comment>
<dbReference type="Pfam" id="PF00005">
    <property type="entry name" value="ABC_tran"/>
    <property type="match status" value="1"/>
</dbReference>
<evidence type="ECO:0000256" key="2">
    <source>
        <dbReference type="ARBA" id="ARBA00022448"/>
    </source>
</evidence>
<name>A0A846Y2M0_9NOCA</name>
<organism evidence="6 7">
    <name type="scientific">Nocardia vermiculata</name>
    <dbReference type="NCBI Taxonomy" id="257274"/>
    <lineage>
        <taxon>Bacteria</taxon>
        <taxon>Bacillati</taxon>
        <taxon>Actinomycetota</taxon>
        <taxon>Actinomycetes</taxon>
        <taxon>Mycobacteriales</taxon>
        <taxon>Nocardiaceae</taxon>
        <taxon>Nocardia</taxon>
    </lineage>
</organism>